<comment type="caution">
    <text evidence="2">The sequence shown here is derived from an EMBL/GenBank/DDBJ whole genome shotgun (WGS) entry which is preliminary data.</text>
</comment>
<dbReference type="AlphaFoldDB" id="A0A4Z2JFN5"/>
<feature type="region of interest" description="Disordered" evidence="1">
    <location>
        <begin position="128"/>
        <end position="155"/>
    </location>
</feature>
<reference evidence="2 3" key="1">
    <citation type="submission" date="2019-03" db="EMBL/GenBank/DDBJ databases">
        <title>First draft genome of Liparis tanakae, snailfish: a comprehensive survey of snailfish specific genes.</title>
        <authorList>
            <person name="Kim W."/>
            <person name="Song I."/>
            <person name="Jeong J.-H."/>
            <person name="Kim D."/>
            <person name="Kim S."/>
            <person name="Ryu S."/>
            <person name="Song J.Y."/>
            <person name="Lee S.K."/>
        </authorList>
    </citation>
    <scope>NUCLEOTIDE SEQUENCE [LARGE SCALE GENOMIC DNA]</scope>
    <source>
        <tissue evidence="2">Muscle</tissue>
    </source>
</reference>
<organism evidence="2 3">
    <name type="scientific">Liparis tanakae</name>
    <name type="common">Tanaka's snailfish</name>
    <dbReference type="NCBI Taxonomy" id="230148"/>
    <lineage>
        <taxon>Eukaryota</taxon>
        <taxon>Metazoa</taxon>
        <taxon>Chordata</taxon>
        <taxon>Craniata</taxon>
        <taxon>Vertebrata</taxon>
        <taxon>Euteleostomi</taxon>
        <taxon>Actinopterygii</taxon>
        <taxon>Neopterygii</taxon>
        <taxon>Teleostei</taxon>
        <taxon>Neoteleostei</taxon>
        <taxon>Acanthomorphata</taxon>
        <taxon>Eupercaria</taxon>
        <taxon>Perciformes</taxon>
        <taxon>Cottioidei</taxon>
        <taxon>Cottales</taxon>
        <taxon>Liparidae</taxon>
        <taxon>Liparis</taxon>
    </lineage>
</organism>
<evidence type="ECO:0000256" key="1">
    <source>
        <dbReference type="SAM" id="MobiDB-lite"/>
    </source>
</evidence>
<dbReference type="EMBL" id="SRLO01000007">
    <property type="protein sequence ID" value="TNN88072.1"/>
    <property type="molecule type" value="Genomic_DNA"/>
</dbReference>
<gene>
    <name evidence="2" type="ORF">EYF80_001653</name>
</gene>
<keyword evidence="3" id="KW-1185">Reference proteome</keyword>
<evidence type="ECO:0000313" key="2">
    <source>
        <dbReference type="EMBL" id="TNN88072.1"/>
    </source>
</evidence>
<dbReference type="Proteomes" id="UP000314294">
    <property type="component" value="Unassembled WGS sequence"/>
</dbReference>
<name>A0A4Z2JFN5_9TELE</name>
<accession>A0A4Z2JFN5</accession>
<evidence type="ECO:0000313" key="3">
    <source>
        <dbReference type="Proteomes" id="UP000314294"/>
    </source>
</evidence>
<sequence>MCVRQHQNSPGVSDESDLIGSLLLPQNDSLVVCNFKFISKAPQTDAALSTSTSSLTRSVKRKQTAAVGGWCGARGLCQPSCPPPPSGLSNFSPGSVTIPVQDSAVMDGATMCGLVWASAPLKCMGRGLEGWDERSRRRDEKEGPEEIYGKKSRER</sequence>
<proteinExistence type="predicted"/>
<feature type="compositionally biased region" description="Basic and acidic residues" evidence="1">
    <location>
        <begin position="129"/>
        <end position="141"/>
    </location>
</feature>
<protein>
    <submittedName>
        <fullName evidence="2">Uncharacterized protein</fullName>
    </submittedName>
</protein>